<name>A0ABN3E3H5_9MICO</name>
<accession>A0ABN3E3H5</accession>
<keyword evidence="2" id="KW-1185">Reference proteome</keyword>
<evidence type="ECO:0000313" key="2">
    <source>
        <dbReference type="Proteomes" id="UP001500929"/>
    </source>
</evidence>
<evidence type="ECO:0008006" key="3">
    <source>
        <dbReference type="Google" id="ProtNLM"/>
    </source>
</evidence>
<organism evidence="1 2">
    <name type="scientific">Herbiconiux moechotypicola</name>
    <dbReference type="NCBI Taxonomy" id="637393"/>
    <lineage>
        <taxon>Bacteria</taxon>
        <taxon>Bacillati</taxon>
        <taxon>Actinomycetota</taxon>
        <taxon>Actinomycetes</taxon>
        <taxon>Micrococcales</taxon>
        <taxon>Microbacteriaceae</taxon>
        <taxon>Herbiconiux</taxon>
    </lineage>
</organism>
<protein>
    <recommendedName>
        <fullName evidence="3">DUF4258 domain-containing protein</fullName>
    </recommendedName>
</protein>
<reference evidence="1 2" key="1">
    <citation type="journal article" date="2019" name="Int. J. Syst. Evol. Microbiol.">
        <title>The Global Catalogue of Microorganisms (GCM) 10K type strain sequencing project: providing services to taxonomists for standard genome sequencing and annotation.</title>
        <authorList>
            <consortium name="The Broad Institute Genomics Platform"/>
            <consortium name="The Broad Institute Genome Sequencing Center for Infectious Disease"/>
            <person name="Wu L."/>
            <person name="Ma J."/>
        </authorList>
    </citation>
    <scope>NUCLEOTIDE SEQUENCE [LARGE SCALE GENOMIC DNA]</scope>
    <source>
        <strain evidence="1 2">JCM 16117</strain>
    </source>
</reference>
<dbReference type="Proteomes" id="UP001500929">
    <property type="component" value="Unassembled WGS sequence"/>
</dbReference>
<evidence type="ECO:0000313" key="1">
    <source>
        <dbReference type="EMBL" id="GAA2247711.1"/>
    </source>
</evidence>
<dbReference type="EMBL" id="BAAAQY010000013">
    <property type="protein sequence ID" value="GAA2247711.1"/>
    <property type="molecule type" value="Genomic_DNA"/>
</dbReference>
<gene>
    <name evidence="1" type="ORF">GCM10009851_36440</name>
</gene>
<sequence>MEIRISRSAFKHGIPREDLMHALRHPLRRIDLDDGLTMSIGPSRSGSLLEVCIVTDDDGPRVIHAMRARRKFLWRP</sequence>
<comment type="caution">
    <text evidence="1">The sequence shown here is derived from an EMBL/GenBank/DDBJ whole genome shotgun (WGS) entry which is preliminary data.</text>
</comment>
<proteinExistence type="predicted"/>